<evidence type="ECO:0000256" key="5">
    <source>
        <dbReference type="NCBIfam" id="TIGR02228"/>
    </source>
</evidence>
<dbReference type="SUPFAM" id="SSF51306">
    <property type="entry name" value="LexA/Signal peptidase"/>
    <property type="match status" value="1"/>
</dbReference>
<dbReference type="InterPro" id="IPR001733">
    <property type="entry name" value="Peptidase_S26B"/>
</dbReference>
<evidence type="ECO:0000256" key="4">
    <source>
        <dbReference type="ARBA" id="ARBA00023136"/>
    </source>
</evidence>
<evidence type="ECO:0000256" key="3">
    <source>
        <dbReference type="ARBA" id="ARBA00022989"/>
    </source>
</evidence>
<dbReference type="GO" id="GO:0006465">
    <property type="term" value="P:signal peptide processing"/>
    <property type="evidence" value="ECO:0007669"/>
    <property type="project" value="UniProtKB-UniRule"/>
</dbReference>
<keyword evidence="8" id="KW-0378">Hydrolase</keyword>
<evidence type="ECO:0000256" key="1">
    <source>
        <dbReference type="ARBA" id="ARBA00004370"/>
    </source>
</evidence>
<dbReference type="GO" id="GO:0004252">
    <property type="term" value="F:serine-type endopeptidase activity"/>
    <property type="evidence" value="ECO:0007669"/>
    <property type="project" value="UniProtKB-UniRule"/>
</dbReference>
<evidence type="ECO:0000313" key="7">
    <source>
        <dbReference type="EMBL" id="AYE33769.1"/>
    </source>
</evidence>
<dbReference type="OrthoDB" id="1648066at2"/>
<dbReference type="EMBL" id="CP023671">
    <property type="protein sequence ID" value="AYE33769.1"/>
    <property type="molecule type" value="Genomic_DNA"/>
</dbReference>
<evidence type="ECO:0000313" key="8">
    <source>
        <dbReference type="EMBL" id="USS00329.1"/>
    </source>
</evidence>
<dbReference type="CDD" id="cd06530">
    <property type="entry name" value="S26_SPase_I"/>
    <property type="match status" value="1"/>
</dbReference>
<evidence type="ECO:0000313" key="10">
    <source>
        <dbReference type="Proteomes" id="UP001055437"/>
    </source>
</evidence>
<protein>
    <recommendedName>
        <fullName evidence="5">Signal peptidase I</fullName>
        <ecNumber evidence="5">3.4.21.89</ecNumber>
    </recommendedName>
</protein>
<reference evidence="8" key="2">
    <citation type="submission" date="2022-06" db="EMBL/GenBank/DDBJ databases">
        <authorList>
            <person name="Holder M.E."/>
            <person name="Ajami N.J."/>
            <person name="Petrosino J.F."/>
        </authorList>
    </citation>
    <scope>NUCLEOTIDE SEQUENCE</scope>
    <source>
        <strain evidence="8">RMA 8861</strain>
    </source>
</reference>
<dbReference type="RefSeq" id="WP_066676442.1">
    <property type="nucleotide sequence ID" value="NZ_CABMIZ010000016.1"/>
</dbReference>
<keyword evidence="4 6" id="KW-0472">Membrane</keyword>
<gene>
    <name evidence="7" type="ORF">CP523_04410</name>
    <name evidence="8" type="ORF">NH397_12655</name>
</gene>
<keyword evidence="3 6" id="KW-1133">Transmembrane helix</keyword>
<dbReference type="GeneID" id="303559928"/>
<dbReference type="InterPro" id="IPR036286">
    <property type="entry name" value="LexA/Signal_pep-like_sf"/>
</dbReference>
<accession>A0A9N7JK86</accession>
<dbReference type="AlphaFoldDB" id="A0A9N7JK86"/>
<dbReference type="KEGG" id="csep:CP523_04410"/>
<organism evidence="7 9">
    <name type="scientific">Clostridium septicum</name>
    <dbReference type="NCBI Taxonomy" id="1504"/>
    <lineage>
        <taxon>Bacteria</taxon>
        <taxon>Bacillati</taxon>
        <taxon>Bacillota</taxon>
        <taxon>Clostridia</taxon>
        <taxon>Eubacteriales</taxon>
        <taxon>Clostridiaceae</taxon>
        <taxon>Clostridium</taxon>
    </lineage>
</organism>
<evidence type="ECO:0000256" key="6">
    <source>
        <dbReference type="SAM" id="Phobius"/>
    </source>
</evidence>
<evidence type="ECO:0000256" key="2">
    <source>
        <dbReference type="ARBA" id="ARBA00022692"/>
    </source>
</evidence>
<comment type="subcellular location">
    <subcellularLocation>
        <location evidence="1">Membrane</location>
    </subcellularLocation>
</comment>
<dbReference type="Proteomes" id="UP001055437">
    <property type="component" value="Chromosome"/>
</dbReference>
<dbReference type="EMBL" id="CP099799">
    <property type="protein sequence ID" value="USS00329.1"/>
    <property type="molecule type" value="Genomic_DNA"/>
</dbReference>
<keyword evidence="2 6" id="KW-0812">Transmembrane</keyword>
<dbReference type="GO" id="GO:0009003">
    <property type="term" value="F:signal peptidase activity"/>
    <property type="evidence" value="ECO:0007669"/>
    <property type="project" value="UniProtKB-EC"/>
</dbReference>
<dbReference type="Proteomes" id="UP000280586">
    <property type="component" value="Chromosome"/>
</dbReference>
<evidence type="ECO:0000313" key="9">
    <source>
        <dbReference type="Proteomes" id="UP000280586"/>
    </source>
</evidence>
<name>A0A9N7JK86_CLOSE</name>
<feature type="transmembrane region" description="Helical" evidence="6">
    <location>
        <begin position="137"/>
        <end position="158"/>
    </location>
</feature>
<dbReference type="GO" id="GO:0016020">
    <property type="term" value="C:membrane"/>
    <property type="evidence" value="ECO:0007669"/>
    <property type="project" value="UniProtKB-SubCell"/>
</dbReference>
<dbReference type="NCBIfam" id="TIGR02228">
    <property type="entry name" value="sigpep_I_arch"/>
    <property type="match status" value="1"/>
</dbReference>
<dbReference type="PANTHER" id="PTHR10806:SF6">
    <property type="entry name" value="SIGNAL PEPTIDASE COMPLEX CATALYTIC SUBUNIT SEC11"/>
    <property type="match status" value="1"/>
</dbReference>
<feature type="transmembrane region" description="Helical" evidence="6">
    <location>
        <begin position="7"/>
        <end position="26"/>
    </location>
</feature>
<dbReference type="Gene3D" id="2.10.109.10">
    <property type="entry name" value="Umud Fragment, subunit A"/>
    <property type="match status" value="1"/>
</dbReference>
<reference evidence="7 9" key="1">
    <citation type="submission" date="2017-09" db="EMBL/GenBank/DDBJ databases">
        <authorList>
            <person name="Thomas P."/>
            <person name="Seyboldt C."/>
        </authorList>
    </citation>
    <scope>NUCLEOTIDE SEQUENCE [LARGE SCALE GENOMIC DNA]</scope>
    <source>
        <strain evidence="7 9">DSM 7534</strain>
    </source>
</reference>
<dbReference type="PANTHER" id="PTHR10806">
    <property type="entry name" value="SIGNAL PEPTIDASE COMPLEX CATALYTIC SUBUNIT SEC11"/>
    <property type="match status" value="1"/>
</dbReference>
<keyword evidence="10" id="KW-1185">Reference proteome</keyword>
<dbReference type="PRINTS" id="PR00728">
    <property type="entry name" value="SIGNALPTASE"/>
</dbReference>
<sequence>MKKTVKIIGNSIVYLLIALILISALVSKTSDSKKSPELFGYSVYSVLTGSMEPTMKTGSIVVVKNIPVNDIEKDDVITFRSNNTSNITTHRVSNIINEDGLKFITKGDANNAEDPLPVDSNLVIGKVIFNIPFLGKALIFISKNLLLIIAVLVIAMAVGSKVNNSRNS</sequence>
<dbReference type="EC" id="3.4.21.89" evidence="5"/>
<dbReference type="InterPro" id="IPR019533">
    <property type="entry name" value="Peptidase_S26"/>
</dbReference>
<proteinExistence type="predicted"/>